<dbReference type="EMBL" id="MDYL01000007">
    <property type="protein sequence ID" value="OQD75408.1"/>
    <property type="molecule type" value="Genomic_DNA"/>
</dbReference>
<dbReference type="InterPro" id="IPR001810">
    <property type="entry name" value="F-box_dom"/>
</dbReference>
<organism evidence="2 3">
    <name type="scientific">Penicillium decumbens</name>
    <dbReference type="NCBI Taxonomy" id="69771"/>
    <lineage>
        <taxon>Eukaryota</taxon>
        <taxon>Fungi</taxon>
        <taxon>Dikarya</taxon>
        <taxon>Ascomycota</taxon>
        <taxon>Pezizomycotina</taxon>
        <taxon>Eurotiomycetes</taxon>
        <taxon>Eurotiomycetidae</taxon>
        <taxon>Eurotiales</taxon>
        <taxon>Aspergillaceae</taxon>
        <taxon>Penicillium</taxon>
    </lineage>
</organism>
<proteinExistence type="predicted"/>
<sequence>MDVNSHASSQSNQISKLGNLPTELLEKTVLELPVEKMVMAMSVSRRFNEIISNNLTLMLHTAMKAIEEEHLKVMLTFAPPASAQGFVLCRNGMIDEMSGYVTAYSTIFQPEPLSPSLGSPRNAPMYNNLLQEVAIDNYESFIQVKVTVKIALTSGLLWMANPTLLLDSTLRLSHEWLERGAAELIWLDDAKSFGLRVQPHPKQLAHPTGETLYYDLEVDELHIRATRFLAAVKEAEREEDKETVNAVPSLASCPENPC</sequence>
<comment type="caution">
    <text evidence="2">The sequence shown here is derived from an EMBL/GenBank/DDBJ whole genome shotgun (WGS) entry which is preliminary data.</text>
</comment>
<evidence type="ECO:0000313" key="2">
    <source>
        <dbReference type="EMBL" id="OQD75408.1"/>
    </source>
</evidence>
<dbReference type="InterPro" id="IPR036047">
    <property type="entry name" value="F-box-like_dom_sf"/>
</dbReference>
<dbReference type="STRING" id="69771.A0A1V6PEH1"/>
<reference evidence="3" key="1">
    <citation type="journal article" date="2017" name="Nat. Microbiol.">
        <title>Global analysis of biosynthetic gene clusters reveals vast potential of secondary metabolite production in Penicillium species.</title>
        <authorList>
            <person name="Nielsen J.C."/>
            <person name="Grijseels S."/>
            <person name="Prigent S."/>
            <person name="Ji B."/>
            <person name="Dainat J."/>
            <person name="Nielsen K.F."/>
            <person name="Frisvad J.C."/>
            <person name="Workman M."/>
            <person name="Nielsen J."/>
        </authorList>
    </citation>
    <scope>NUCLEOTIDE SEQUENCE [LARGE SCALE GENOMIC DNA]</scope>
    <source>
        <strain evidence="3">IBT 11843</strain>
    </source>
</reference>
<keyword evidence="3" id="KW-1185">Reference proteome</keyword>
<dbReference type="PROSITE" id="PS50181">
    <property type="entry name" value="FBOX"/>
    <property type="match status" value="1"/>
</dbReference>
<dbReference type="OrthoDB" id="4345240at2759"/>
<name>A0A1V6PEH1_PENDC</name>
<dbReference type="AlphaFoldDB" id="A0A1V6PEH1"/>
<evidence type="ECO:0000259" key="1">
    <source>
        <dbReference type="PROSITE" id="PS50181"/>
    </source>
</evidence>
<dbReference type="SUPFAM" id="SSF81383">
    <property type="entry name" value="F-box domain"/>
    <property type="match status" value="1"/>
</dbReference>
<protein>
    <recommendedName>
        <fullName evidence="1">F-box domain-containing protein</fullName>
    </recommendedName>
</protein>
<dbReference type="Proteomes" id="UP000191522">
    <property type="component" value="Unassembled WGS sequence"/>
</dbReference>
<feature type="domain" description="F-box" evidence="1">
    <location>
        <begin position="14"/>
        <end position="60"/>
    </location>
</feature>
<gene>
    <name evidence="2" type="ORF">PENDEC_c007G04748</name>
</gene>
<evidence type="ECO:0000313" key="3">
    <source>
        <dbReference type="Proteomes" id="UP000191522"/>
    </source>
</evidence>
<accession>A0A1V6PEH1</accession>